<evidence type="ECO:0000256" key="11">
    <source>
        <dbReference type="ARBA" id="ARBA00023157"/>
    </source>
</evidence>
<dbReference type="GO" id="GO:0005737">
    <property type="term" value="C:cytoplasm"/>
    <property type="evidence" value="ECO:0007669"/>
    <property type="project" value="UniProtKB-SubCell"/>
</dbReference>
<keyword evidence="10 13" id="KW-0238">DNA-binding</keyword>
<comment type="similarity">
    <text evidence="2 13">Belongs to the WhiB family.</text>
</comment>
<evidence type="ECO:0000256" key="7">
    <source>
        <dbReference type="ARBA" id="ARBA00023004"/>
    </source>
</evidence>
<evidence type="ECO:0000256" key="5">
    <source>
        <dbReference type="ARBA" id="ARBA00022741"/>
    </source>
</evidence>
<keyword evidence="13" id="KW-0963">Cytoplasm</keyword>
<keyword evidence="5 14" id="KW-0547">Nucleotide-binding</keyword>
<name>A0A087A5X2_9BIFI</name>
<evidence type="ECO:0000259" key="18">
    <source>
        <dbReference type="PROSITE" id="PS51674"/>
    </source>
</evidence>
<keyword evidence="8 13" id="KW-0411">Iron-sulfur</keyword>
<dbReference type="PANTHER" id="PTHR22683">
    <property type="entry name" value="SPORULATION PROTEIN RELATED"/>
    <property type="match status" value="1"/>
</dbReference>
<feature type="compositionally biased region" description="Basic residues" evidence="15">
    <location>
        <begin position="417"/>
        <end position="437"/>
    </location>
</feature>
<keyword evidence="9 13" id="KW-0805">Transcription regulation</keyword>
<dbReference type="CDD" id="cd01127">
    <property type="entry name" value="TrwB_TraG_TraD_VirD4"/>
    <property type="match status" value="1"/>
</dbReference>
<feature type="binding site" evidence="13">
    <location>
        <position position="611"/>
    </location>
    <ligand>
        <name>[4Fe-4S] cluster</name>
        <dbReference type="ChEBI" id="CHEBI:49883"/>
    </ligand>
</feature>
<dbReference type="InterPro" id="IPR027417">
    <property type="entry name" value="P-loop_NTPase"/>
</dbReference>
<accession>A0A087A5X2</accession>
<dbReference type="Pfam" id="PF01580">
    <property type="entry name" value="FtsK_SpoIIIE"/>
    <property type="match status" value="1"/>
</dbReference>
<comment type="subcellular location">
    <subcellularLocation>
        <location evidence="1 13">Cytoplasm</location>
    </subcellularLocation>
</comment>
<comment type="function">
    <text evidence="13">Acts as a transcriptional regulator. Probably redox-responsive. The apo- but not holo-form probably binds DNA.</text>
</comment>
<dbReference type="Gene3D" id="3.40.50.300">
    <property type="entry name" value="P-loop containing nucleotide triphosphate hydrolases"/>
    <property type="match status" value="1"/>
</dbReference>
<comment type="PTM">
    <text evidence="13">Upon Fe-S cluster removal intramolecular disulfide bonds are formed.</text>
</comment>
<dbReference type="PROSITE" id="PS50901">
    <property type="entry name" value="FTSK"/>
    <property type="match status" value="1"/>
</dbReference>
<dbReference type="InterPro" id="IPR003482">
    <property type="entry name" value="Whib"/>
</dbReference>
<feature type="compositionally biased region" description="Basic residues" evidence="15">
    <location>
        <begin position="513"/>
        <end position="533"/>
    </location>
</feature>
<evidence type="ECO:0000256" key="6">
    <source>
        <dbReference type="ARBA" id="ARBA00022840"/>
    </source>
</evidence>
<gene>
    <name evidence="13" type="primary">whiB</name>
    <name evidence="19" type="ORF">BCHO_1691</name>
</gene>
<keyword evidence="4 13" id="KW-0479">Metal-binding</keyword>
<evidence type="ECO:0000259" key="17">
    <source>
        <dbReference type="PROSITE" id="PS50901"/>
    </source>
</evidence>
<comment type="cofactor">
    <cofactor evidence="13">
        <name>[4Fe-4S] cluster</name>
        <dbReference type="ChEBI" id="CHEBI:49883"/>
    </cofactor>
    <text evidence="13">Binds 1 [4Fe-4S] cluster per subunit. Following nitrosylation of the [4Fe-4S] cluster binds 1 [4Fe-8(NO)] cluster per subunit.</text>
</comment>
<proteinExistence type="inferred from homology"/>
<dbReference type="PANTHER" id="PTHR22683:SF1">
    <property type="entry name" value="TYPE VII SECRETION SYSTEM PROTEIN ESSC"/>
    <property type="match status" value="1"/>
</dbReference>
<protein>
    <recommendedName>
        <fullName evidence="13">Transcriptional regulator WhiB</fullName>
    </recommendedName>
</protein>
<evidence type="ECO:0000256" key="14">
    <source>
        <dbReference type="PROSITE-ProRule" id="PRU00289"/>
    </source>
</evidence>
<feature type="compositionally biased region" description="Basic and acidic residues" evidence="15">
    <location>
        <begin position="438"/>
        <end position="451"/>
    </location>
</feature>
<dbReference type="HAMAP" id="MF_01479">
    <property type="entry name" value="WhiB"/>
    <property type="match status" value="1"/>
</dbReference>
<evidence type="ECO:0000256" key="12">
    <source>
        <dbReference type="ARBA" id="ARBA00023163"/>
    </source>
</evidence>
<feature type="region of interest" description="Disordered" evidence="15">
    <location>
        <begin position="417"/>
        <end position="487"/>
    </location>
</feature>
<dbReference type="SUPFAM" id="SSF52540">
    <property type="entry name" value="P-loop containing nucleoside triphosphate hydrolases"/>
    <property type="match status" value="1"/>
</dbReference>
<dbReference type="GO" id="GO:0035731">
    <property type="term" value="F:dinitrosyl-iron complex binding"/>
    <property type="evidence" value="ECO:0007669"/>
    <property type="project" value="UniProtKB-UniRule"/>
</dbReference>
<dbReference type="Pfam" id="PF02467">
    <property type="entry name" value="Whib"/>
    <property type="match status" value="1"/>
</dbReference>
<sequence length="689" mass="75205">MDGRTKDAAKRERTGRRVRMCAYGAPLAAQCVMLAMLLAGRQWLFAMMTASGCVATLASLVLMASGRHESRSDDAGWTMEPHAPPGRGAGADDAASSAPITPIPLADVLGFGGDAAPFRSIAHRWCVADGGCRAPVGADAHGRAAVIDLARFGPHAIVAGTTGSGKSVLLQDWCLALACRYPPWRVQFVLLDFKGGSAMDALAGLPHVRGCVNDLDLAYAKRALLALEHELTRRERLAAARGVADLMDMADPPARLVVVVDEFHMLTGQLPDLAGRLTRIASLGRSLGMHLIVCTQNPLGEIGAPMKANMALRVCLRVRDMMQSQEMLGAADAAGLRVTEPGAAIARIDDVLVRLRCACDPDPDRLVAEIGRASQVHGRRGGPPLFTAPLPRLVHAGDVAAPPGAIAIGLDGRRCRRRTVPVRPVRRQSRRRRTSRPRPHDAAGDDRGRRPGDRRRRRVHRRRRRLVRSLRRRSRGRPHPGARVLGTTLRRVRARLVAEAARARALHAPPRLPGRRARRRPRRRHPGGHRRRVDGRGPAHAGARRAYRGGPCPARAVRRAMKGRVRPFSRGVLKSRRLLPSMSNVIVIDIGQKKDVITMSSAFDWRAKAACRDKDPELFFPVGNTGAAYQQIEEAKSVCRTCKVIDACLKCALDTNQDYGVWGGLSEDERRALKRRAMRARRSASMQLG</sequence>
<feature type="binding site" evidence="14">
    <location>
        <begin position="160"/>
        <end position="167"/>
    </location>
    <ligand>
        <name>ATP</name>
        <dbReference type="ChEBI" id="CHEBI:30616"/>
    </ligand>
</feature>
<evidence type="ECO:0000256" key="3">
    <source>
        <dbReference type="ARBA" id="ARBA00022485"/>
    </source>
</evidence>
<evidence type="ECO:0000256" key="15">
    <source>
        <dbReference type="SAM" id="MobiDB-lite"/>
    </source>
</evidence>
<keyword evidence="20" id="KW-1185">Reference proteome</keyword>
<evidence type="ECO:0000256" key="9">
    <source>
        <dbReference type="ARBA" id="ARBA00023015"/>
    </source>
</evidence>
<keyword evidence="6 14" id="KW-0067">ATP-binding</keyword>
<dbReference type="eggNOG" id="COG1674">
    <property type="taxonomic scope" value="Bacteria"/>
</dbReference>
<feature type="transmembrane region" description="Helical" evidence="16">
    <location>
        <begin position="20"/>
        <end position="38"/>
    </location>
</feature>
<dbReference type="GO" id="GO:0051539">
    <property type="term" value="F:4 iron, 4 sulfur cluster binding"/>
    <property type="evidence" value="ECO:0007669"/>
    <property type="project" value="UniProtKB-UniRule"/>
</dbReference>
<feature type="domain" description="4Fe-4S Wbl-type" evidence="18">
    <location>
        <begin position="610"/>
        <end position="672"/>
    </location>
</feature>
<dbReference type="InterPro" id="IPR050206">
    <property type="entry name" value="FtsK/SpoIIIE/SftA"/>
</dbReference>
<evidence type="ECO:0000313" key="20">
    <source>
        <dbReference type="Proteomes" id="UP000028995"/>
    </source>
</evidence>
<keyword evidence="3 13" id="KW-0004">4Fe-4S</keyword>
<dbReference type="InterPro" id="IPR034768">
    <property type="entry name" value="4FE4S_WBL"/>
</dbReference>
<feature type="binding site" evidence="13">
    <location>
        <position position="648"/>
    </location>
    <ligand>
        <name>[4Fe-4S] cluster</name>
        <dbReference type="ChEBI" id="CHEBI:49883"/>
    </ligand>
</feature>
<dbReference type="Proteomes" id="UP000028995">
    <property type="component" value="Unassembled WGS sequence"/>
</dbReference>
<feature type="compositionally biased region" description="Basic residues" evidence="15">
    <location>
        <begin position="452"/>
        <end position="480"/>
    </location>
</feature>
<feature type="binding site" evidence="13">
    <location>
        <position position="642"/>
    </location>
    <ligand>
        <name>[4Fe-4S] cluster</name>
        <dbReference type="ChEBI" id="CHEBI:49883"/>
    </ligand>
</feature>
<evidence type="ECO:0000313" key="19">
    <source>
        <dbReference type="EMBL" id="KFI54172.1"/>
    </source>
</evidence>
<evidence type="ECO:0000256" key="16">
    <source>
        <dbReference type="SAM" id="Phobius"/>
    </source>
</evidence>
<feature type="binding site" evidence="13">
    <location>
        <position position="639"/>
    </location>
    <ligand>
        <name>[4Fe-4S] cluster</name>
        <dbReference type="ChEBI" id="CHEBI:49883"/>
    </ligand>
</feature>
<keyword evidence="12 13" id="KW-0804">Transcription</keyword>
<reference evidence="19 20" key="1">
    <citation type="submission" date="2014-03" db="EMBL/GenBank/DDBJ databases">
        <title>Genomics of Bifidobacteria.</title>
        <authorList>
            <person name="Ventura M."/>
            <person name="Milani C."/>
            <person name="Lugli G.A."/>
        </authorList>
    </citation>
    <scope>NUCLEOTIDE SEQUENCE [LARGE SCALE GENOMIC DNA]</scope>
    <source>
        <strain evidence="19 20">LMG 10510</strain>
    </source>
</reference>
<keyword evidence="7 13" id="KW-0408">Iron</keyword>
<evidence type="ECO:0000256" key="1">
    <source>
        <dbReference type="ARBA" id="ARBA00004496"/>
    </source>
</evidence>
<evidence type="ECO:0000256" key="2">
    <source>
        <dbReference type="ARBA" id="ARBA00006597"/>
    </source>
</evidence>
<evidence type="ECO:0000256" key="4">
    <source>
        <dbReference type="ARBA" id="ARBA00022723"/>
    </source>
</evidence>
<dbReference type="STRING" id="35760.BCHO_1691"/>
<dbReference type="GO" id="GO:0006355">
    <property type="term" value="P:regulation of DNA-templated transcription"/>
    <property type="evidence" value="ECO:0007669"/>
    <property type="project" value="UniProtKB-UniRule"/>
</dbReference>
<evidence type="ECO:0000256" key="8">
    <source>
        <dbReference type="ARBA" id="ARBA00023014"/>
    </source>
</evidence>
<comment type="caution">
    <text evidence="19">The sequence shown here is derived from an EMBL/GenBank/DDBJ whole genome shotgun (WGS) entry which is preliminary data.</text>
</comment>
<dbReference type="EMBL" id="JGYU01000019">
    <property type="protein sequence ID" value="KFI54172.1"/>
    <property type="molecule type" value="Genomic_DNA"/>
</dbReference>
<keyword evidence="16" id="KW-0812">Transmembrane</keyword>
<feature type="region of interest" description="Disordered" evidence="15">
    <location>
        <begin position="501"/>
        <end position="550"/>
    </location>
</feature>
<dbReference type="GO" id="GO:0046872">
    <property type="term" value="F:metal ion binding"/>
    <property type="evidence" value="ECO:0007669"/>
    <property type="project" value="UniProtKB-KW"/>
</dbReference>
<evidence type="ECO:0000256" key="10">
    <source>
        <dbReference type="ARBA" id="ARBA00023125"/>
    </source>
</evidence>
<dbReference type="InterPro" id="IPR002543">
    <property type="entry name" value="FtsK_dom"/>
</dbReference>
<dbReference type="GO" id="GO:0003677">
    <property type="term" value="F:DNA binding"/>
    <property type="evidence" value="ECO:0007669"/>
    <property type="project" value="UniProtKB-UniRule"/>
</dbReference>
<organism evidence="19 20">
    <name type="scientific">Bifidobacterium choerinum</name>
    <dbReference type="NCBI Taxonomy" id="35760"/>
    <lineage>
        <taxon>Bacteria</taxon>
        <taxon>Bacillati</taxon>
        <taxon>Actinomycetota</taxon>
        <taxon>Actinomycetes</taxon>
        <taxon>Bifidobacteriales</taxon>
        <taxon>Bifidobacteriaceae</taxon>
        <taxon>Bifidobacterium</taxon>
    </lineage>
</organism>
<dbReference type="AlphaFoldDB" id="A0A087A5X2"/>
<keyword evidence="11 13" id="KW-1015">Disulfide bond</keyword>
<dbReference type="GO" id="GO:0005524">
    <property type="term" value="F:ATP binding"/>
    <property type="evidence" value="ECO:0007669"/>
    <property type="project" value="UniProtKB-UniRule"/>
</dbReference>
<dbReference type="PROSITE" id="PS51674">
    <property type="entry name" value="4FE4S_WBL"/>
    <property type="match status" value="1"/>
</dbReference>
<comment type="PTM">
    <text evidence="13">The Fe-S cluster can be nitrosylated by nitric oxide (NO).</text>
</comment>
<evidence type="ECO:0000256" key="13">
    <source>
        <dbReference type="HAMAP-Rule" id="MF_01479"/>
    </source>
</evidence>
<keyword evidence="16" id="KW-0472">Membrane</keyword>
<feature type="domain" description="FtsK" evidence="17">
    <location>
        <begin position="142"/>
        <end position="325"/>
    </location>
</feature>
<keyword evidence="16" id="KW-1133">Transmembrane helix</keyword>
<feature type="region of interest" description="Disordered" evidence="15">
    <location>
        <begin position="70"/>
        <end position="94"/>
    </location>
</feature>